<dbReference type="Proteomes" id="UP000190959">
    <property type="component" value="Unassembled WGS sequence"/>
</dbReference>
<dbReference type="RefSeq" id="WP_078115497.1">
    <property type="nucleotide sequence ID" value="NZ_CP144906.1"/>
</dbReference>
<feature type="domain" description="Glycosyltransferase 61 catalytic" evidence="1">
    <location>
        <begin position="133"/>
        <end position="318"/>
    </location>
</feature>
<dbReference type="InterPro" id="IPR049625">
    <property type="entry name" value="Glyco_transf_61_cat"/>
</dbReference>
<organism evidence="2 3">
    <name type="scientific">Clostridium beijerinckii</name>
    <name type="common">Clostridium MP</name>
    <dbReference type="NCBI Taxonomy" id="1520"/>
    <lineage>
        <taxon>Bacteria</taxon>
        <taxon>Bacillati</taxon>
        <taxon>Bacillota</taxon>
        <taxon>Clostridia</taxon>
        <taxon>Eubacteriales</taxon>
        <taxon>Clostridiaceae</taxon>
        <taxon>Clostridium</taxon>
    </lineage>
</organism>
<gene>
    <name evidence="2" type="ORF">CBEIBR21_10100</name>
</gene>
<dbReference type="GO" id="GO:0016757">
    <property type="term" value="F:glycosyltransferase activity"/>
    <property type="evidence" value="ECO:0007669"/>
    <property type="project" value="InterPro"/>
</dbReference>
<evidence type="ECO:0000313" key="3">
    <source>
        <dbReference type="Proteomes" id="UP000190959"/>
    </source>
</evidence>
<reference evidence="2 3" key="1">
    <citation type="submission" date="2017-02" db="EMBL/GenBank/DDBJ databases">
        <title>Genome sequence of Clostridium beijerinckii Br21.</title>
        <authorList>
            <person name="Fonseca B.C."/>
            <person name="Guazzaroni M.E."/>
            <person name="Riano-Pachon D.M."/>
            <person name="Reginatto V."/>
        </authorList>
    </citation>
    <scope>NUCLEOTIDE SEQUENCE [LARGE SCALE GENOMIC DNA]</scope>
    <source>
        <strain evidence="2 3">Br21</strain>
    </source>
</reference>
<dbReference type="EMBL" id="MWMH01000003">
    <property type="protein sequence ID" value="OOP73371.1"/>
    <property type="molecule type" value="Genomic_DNA"/>
</dbReference>
<dbReference type="AlphaFoldDB" id="A0A1S9N7G9"/>
<dbReference type="Pfam" id="PF04577">
    <property type="entry name" value="Glyco_transf_61"/>
    <property type="match status" value="1"/>
</dbReference>
<accession>A0A1S9N7G9</accession>
<comment type="caution">
    <text evidence="2">The sequence shown here is derived from an EMBL/GenBank/DDBJ whole genome shotgun (WGS) entry which is preliminary data.</text>
</comment>
<evidence type="ECO:0000313" key="2">
    <source>
        <dbReference type="EMBL" id="OOP73371.1"/>
    </source>
</evidence>
<proteinExistence type="predicted"/>
<sequence>MCVQKILNNITCKEYCSNHNFKYSPIKEAHPQRVYIPNYINEISTSNSIYVNFPEIYVAELNNVKLIGGNYIIFDDNNYCIYDLPFMDSENKFDLRCHETIAVNKNNTVICYNETGETIEEGIMLLSGSSYNYSHFQFEVLSKLCLINDINEYNDMPIIIDDTCLRVPQFQEELQMLNKQGRKIIPLAMGYSYSIKKLIVISDLGVYPCNIKPDFLLKYQDVVLDDLAVKPINKNLAIESSNIHRKLYISRSQSPNSRLQNQPAVENIFRSFGFEIIFPGSMSFHDQLKTFSEAEVIAGESGSGLTNIIFANKNAKVIFIQPKVIQSPWYSNISGILGLKTYFLDGFLYGNSHSQYYQSGFVVDENYLKDFLYRLNLSK</sequence>
<name>A0A1S9N7G9_CLOBE</name>
<evidence type="ECO:0000259" key="1">
    <source>
        <dbReference type="Pfam" id="PF04577"/>
    </source>
</evidence>
<protein>
    <submittedName>
        <fullName evidence="2">Capsular biosynthesis protein</fullName>
    </submittedName>
</protein>